<proteinExistence type="predicted"/>
<organism evidence="1 2">
    <name type="scientific">Polyplax serrata</name>
    <name type="common">Common mouse louse</name>
    <dbReference type="NCBI Taxonomy" id="468196"/>
    <lineage>
        <taxon>Eukaryota</taxon>
        <taxon>Metazoa</taxon>
        <taxon>Ecdysozoa</taxon>
        <taxon>Arthropoda</taxon>
        <taxon>Hexapoda</taxon>
        <taxon>Insecta</taxon>
        <taxon>Pterygota</taxon>
        <taxon>Neoptera</taxon>
        <taxon>Paraneoptera</taxon>
        <taxon>Psocodea</taxon>
        <taxon>Troctomorpha</taxon>
        <taxon>Phthiraptera</taxon>
        <taxon>Anoplura</taxon>
        <taxon>Polyplacidae</taxon>
        <taxon>Polyplax</taxon>
    </lineage>
</organism>
<sequence>MKTKKRFLAEAEERTGVRYEKTGIILLVPGTCQIQAEMGGTLMVLRMSPVSLSTSDIKRRPSLDPQGCVDSVYLACWSSSMVWALGLRRWEPVRPSKINL</sequence>
<dbReference type="AlphaFoldDB" id="A0AAN8S3W7"/>
<protein>
    <submittedName>
        <fullName evidence="1">Uncharacterized protein</fullName>
    </submittedName>
</protein>
<accession>A0AAN8S3W7</accession>
<name>A0AAN8S3W7_POLSC</name>
<evidence type="ECO:0000313" key="1">
    <source>
        <dbReference type="EMBL" id="KAK6622670.1"/>
    </source>
</evidence>
<dbReference type="EMBL" id="JAWJWE010000038">
    <property type="protein sequence ID" value="KAK6622670.1"/>
    <property type="molecule type" value="Genomic_DNA"/>
</dbReference>
<dbReference type="Proteomes" id="UP001372834">
    <property type="component" value="Unassembled WGS sequence"/>
</dbReference>
<evidence type="ECO:0000313" key="2">
    <source>
        <dbReference type="Proteomes" id="UP001372834"/>
    </source>
</evidence>
<comment type="caution">
    <text evidence="1">The sequence shown here is derived from an EMBL/GenBank/DDBJ whole genome shotgun (WGS) entry which is preliminary data.</text>
</comment>
<reference evidence="1 2" key="1">
    <citation type="submission" date="2023-10" db="EMBL/GenBank/DDBJ databases">
        <title>Genomes of two closely related lineages of the louse Polyplax serrata with different host specificities.</title>
        <authorList>
            <person name="Martinu J."/>
            <person name="Tarabai H."/>
            <person name="Stefka J."/>
            <person name="Hypsa V."/>
        </authorList>
    </citation>
    <scope>NUCLEOTIDE SEQUENCE [LARGE SCALE GENOMIC DNA]</scope>
    <source>
        <strain evidence="1">HR10_N</strain>
    </source>
</reference>
<gene>
    <name evidence="1" type="ORF">RUM43_008512</name>
</gene>